<dbReference type="Gene3D" id="3.40.50.12780">
    <property type="entry name" value="N-terminal domain of ligase-like"/>
    <property type="match status" value="1"/>
</dbReference>
<dbReference type="Gene3D" id="3.30.559.10">
    <property type="entry name" value="Chloramphenicol acetyltransferase-like domain"/>
    <property type="match status" value="1"/>
</dbReference>
<feature type="domain" description="Carrier" evidence="6">
    <location>
        <begin position="663"/>
        <end position="739"/>
    </location>
</feature>
<reference evidence="7" key="1">
    <citation type="submission" date="2021-04" db="EMBL/GenBank/DDBJ databases">
        <title>Draft genome of Fusarium avenaceum strain F156N33, isolated from an atmospheric sample in Virginia.</title>
        <authorList>
            <person name="Yang S."/>
            <person name="Vinatzer B.A."/>
            <person name="Coleman J."/>
        </authorList>
    </citation>
    <scope>NUCLEOTIDE SEQUENCE</scope>
    <source>
        <strain evidence="7">F156N33</strain>
    </source>
</reference>
<dbReference type="Gene3D" id="3.30.559.30">
    <property type="entry name" value="Nonribosomal peptide synthetase, condensation domain"/>
    <property type="match status" value="1"/>
</dbReference>
<dbReference type="PANTHER" id="PTHR45527:SF16">
    <property type="entry name" value="NONRIBOSOMAL PEPTIDE SYNTHASE ATNA-RELATED"/>
    <property type="match status" value="1"/>
</dbReference>
<dbReference type="InterPro" id="IPR009081">
    <property type="entry name" value="PP-bd_ACP"/>
</dbReference>
<dbReference type="EMBL" id="JAGPUO010000019">
    <property type="protein sequence ID" value="KAG5656968.1"/>
    <property type="molecule type" value="Genomic_DNA"/>
</dbReference>
<keyword evidence="3" id="KW-0436">Ligase</keyword>
<evidence type="ECO:0000256" key="5">
    <source>
        <dbReference type="SAM" id="MobiDB-lite"/>
    </source>
</evidence>
<protein>
    <recommendedName>
        <fullName evidence="6">Carrier domain-containing protein</fullName>
    </recommendedName>
</protein>
<dbReference type="PROSITE" id="PS50075">
    <property type="entry name" value="CARRIER"/>
    <property type="match status" value="1"/>
</dbReference>
<name>A0A9P7KNP7_9HYPO</name>
<dbReference type="InterPro" id="IPR045851">
    <property type="entry name" value="AMP-bd_C_sf"/>
</dbReference>
<evidence type="ECO:0000256" key="1">
    <source>
        <dbReference type="ARBA" id="ARBA00022450"/>
    </source>
</evidence>
<dbReference type="Pfam" id="PF00668">
    <property type="entry name" value="Condensation"/>
    <property type="match status" value="1"/>
</dbReference>
<dbReference type="InterPro" id="IPR036736">
    <property type="entry name" value="ACP-like_sf"/>
</dbReference>
<proteinExistence type="predicted"/>
<dbReference type="PANTHER" id="PTHR45527">
    <property type="entry name" value="NONRIBOSOMAL PEPTIDE SYNTHETASE"/>
    <property type="match status" value="1"/>
</dbReference>
<keyword evidence="2" id="KW-0597">Phosphoprotein</keyword>
<sequence>MPRAWSNDLGDGSGHSSIEITDADDPTEYSVVVGVQYSENALTIRLSHQRARVSDSMIQDIAETLAGVIEYMVQGVDQPLANLFKTSSPKLHDLLREWNANPPVATAPDENIPSFFRGVTQLQGSAPAVCSWECDLTYSELNLLSDRLAYKLRVEHNVRADDIVPFCCVKAASAVVVMLAIWKAGAGLLPLDFSHPKERLSAILQETKAKLLLVNAAERVEKMSCCFPNGTVDLIEMKFLEECAESDEVISRELSSYQIEPQHAGYVVYTSGSTGQPKGLILHHRSLATSTMYHAPRLGLTSESRVLQLTNFVFDFGLLDVMFSLYAGACICMPSEEEATNDVGGAIRRTRANYVECTPTYASLFSPQDAPSLQTVVLAGEAMKQENMNTWASHVRLMNAYGPGETGMSSCGDVLIDEDSSFSQDIGAPFGCRYWVVDPDNHDELVPIGTTGELVIEGPIVGRGYVNKPEATAAAFIDPPAWTKCTEFRSIELGQHRFYKSGDLVTQRSKDSFVFDGRKDYQVKIRGQRIEMGEIEHHLNQQTLGVSKWAVEVIQTGETQEKSLAAFCQISSDGSLSGDGQNVLSPSLQMADKAREGLRQAVPVYMIPEFFIPLMRIPTTGSMKTDRKALREIAGSLSQTDLMSYRVTGQRKADVDLEDISTAVPTRLESVLRQFWTDVLDISAQSIKPSDDFFTLGGNSIRAMRLVAALRKSGYLLSVAEIFKVSTLTEMALRTCSLPHNRNESAPSPVAIKTHGIPRLPIRAKTRQWLDTSNIEAIAPATDLQALMLSEAHHPDGGGMVATITIEPLAERDQQGLDIDMLQIACKQVIRCHTIFRTVFIHNDQCLLQLVLRHPPVNQVHVLQPGQNSTHRVSASSDMLDILPHFDLRSEHKGTTCLGLTLTIHHAHYDAISIGHLLEDLKNAYNGINILPRQPSFHEWSSYVSDTESIAKSRGFWQDVLKDSMIYPLASKDNVKQNSRGPNRQEHCAFMKIPAANLQSPNGTSATVLKAAWSCVLSLVLEKQDLVFSFLSANRFLGTISHGSAEQVPGPCINLVPVRAFTGEPDKTMAMLIKDLQEQSNESLMHQHLGFRSIVRDCTEWPTTRFNSAVLFQNHEAFGQTLKFGDAECTIIGTGQGTNSADVWITATPQSGQMIGIELRFSQSHVPAELCQWISRCLESLLNNLPRWWERRLCQIQGELVERFGPNPVSPVESESYVPRSNGKHLEDVVEIVLQTGQFEYLTYPSSKILTLFTMPNTPEVKNPETFLKHPRFSQTFQLPADPSDGHGSLQVKYADYGYHNPTSPEDDHVLLFFAPLCASRIFHCAKDELAKKYRVRIVVMDRPGFGGTDAVKLDKRAVLCRKMTLALLRHLEIKHVSVACHSGGTIYALDMLLHHPEILHPERSYIAIGAPWILPSRSHLWSTSLIQALPDTIMAQADKVIGFVNGTLGPVFAPSAGISQIFRSSARSGPGEAVESNADAALEESLESHFFDFVHSESIKGFSDELQFLMQKVEGVSGWGDWLDYDDLMPKLVEALKRAGKQLTVEVFYAEQDSLIGAPGGQGPQWLNSCWEGDIAKEVVTYKTNTVKGTDHDTIWSIRQGVPEEVLKKVGS</sequence>
<accession>A0A9P7KNP7</accession>
<dbReference type="GO" id="GO:0005737">
    <property type="term" value="C:cytoplasm"/>
    <property type="evidence" value="ECO:0007669"/>
    <property type="project" value="TreeGrafter"/>
</dbReference>
<dbReference type="InterPro" id="IPR023213">
    <property type="entry name" value="CAT-like_dom_sf"/>
</dbReference>
<dbReference type="NCBIfam" id="TIGR01733">
    <property type="entry name" value="AA-adenyl-dom"/>
    <property type="match status" value="1"/>
</dbReference>
<evidence type="ECO:0000256" key="2">
    <source>
        <dbReference type="ARBA" id="ARBA00022553"/>
    </source>
</evidence>
<keyword evidence="1" id="KW-0596">Phosphopantetheine</keyword>
<evidence type="ECO:0000313" key="7">
    <source>
        <dbReference type="EMBL" id="KAG5656968.1"/>
    </source>
</evidence>
<organism evidence="7 8">
    <name type="scientific">Fusarium avenaceum</name>
    <dbReference type="NCBI Taxonomy" id="40199"/>
    <lineage>
        <taxon>Eukaryota</taxon>
        <taxon>Fungi</taxon>
        <taxon>Dikarya</taxon>
        <taxon>Ascomycota</taxon>
        <taxon>Pezizomycotina</taxon>
        <taxon>Sordariomycetes</taxon>
        <taxon>Hypocreomycetidae</taxon>
        <taxon>Hypocreales</taxon>
        <taxon>Nectriaceae</taxon>
        <taxon>Fusarium</taxon>
        <taxon>Fusarium tricinctum species complex</taxon>
    </lineage>
</organism>
<dbReference type="GO" id="GO:0031177">
    <property type="term" value="F:phosphopantetheine binding"/>
    <property type="evidence" value="ECO:0007669"/>
    <property type="project" value="TreeGrafter"/>
</dbReference>
<keyword evidence="4" id="KW-0677">Repeat</keyword>
<dbReference type="PROSITE" id="PS00455">
    <property type="entry name" value="AMP_BINDING"/>
    <property type="match status" value="1"/>
</dbReference>
<evidence type="ECO:0000313" key="8">
    <source>
        <dbReference type="Proteomes" id="UP000782241"/>
    </source>
</evidence>
<dbReference type="InterPro" id="IPR001242">
    <property type="entry name" value="Condensation_dom"/>
</dbReference>
<dbReference type="SUPFAM" id="SSF47336">
    <property type="entry name" value="ACP-like"/>
    <property type="match status" value="1"/>
</dbReference>
<dbReference type="InterPro" id="IPR029058">
    <property type="entry name" value="AB_hydrolase_fold"/>
</dbReference>
<dbReference type="GO" id="GO:0016874">
    <property type="term" value="F:ligase activity"/>
    <property type="evidence" value="ECO:0007669"/>
    <property type="project" value="UniProtKB-KW"/>
</dbReference>
<dbReference type="SUPFAM" id="SSF52777">
    <property type="entry name" value="CoA-dependent acyltransferases"/>
    <property type="match status" value="2"/>
</dbReference>
<dbReference type="FunFam" id="3.30.300.30:FF:000015">
    <property type="entry name" value="Nonribosomal peptide synthase SidD"/>
    <property type="match status" value="1"/>
</dbReference>
<dbReference type="CDD" id="cd05918">
    <property type="entry name" value="A_NRPS_SidN3_like"/>
    <property type="match status" value="1"/>
</dbReference>
<dbReference type="InterPro" id="IPR020845">
    <property type="entry name" value="AMP-binding_CS"/>
</dbReference>
<dbReference type="InterPro" id="IPR010071">
    <property type="entry name" value="AA_adenyl_dom"/>
</dbReference>
<dbReference type="Pfam" id="PF00550">
    <property type="entry name" value="PP-binding"/>
    <property type="match status" value="1"/>
</dbReference>
<gene>
    <name evidence="7" type="ORF">KAF25_011137</name>
</gene>
<dbReference type="Gene3D" id="1.10.1200.10">
    <property type="entry name" value="ACP-like"/>
    <property type="match status" value="1"/>
</dbReference>
<dbReference type="Gene3D" id="3.30.300.30">
    <property type="match status" value="1"/>
</dbReference>
<dbReference type="PROSITE" id="PS00012">
    <property type="entry name" value="PHOSPHOPANTETHEINE"/>
    <property type="match status" value="1"/>
</dbReference>
<dbReference type="Proteomes" id="UP000782241">
    <property type="component" value="Unassembled WGS sequence"/>
</dbReference>
<keyword evidence="8" id="KW-1185">Reference proteome</keyword>
<dbReference type="SUPFAM" id="SSF56801">
    <property type="entry name" value="Acetyl-CoA synthetase-like"/>
    <property type="match status" value="1"/>
</dbReference>
<dbReference type="Pfam" id="PF00501">
    <property type="entry name" value="AMP-binding"/>
    <property type="match status" value="1"/>
</dbReference>
<dbReference type="GO" id="GO:0044550">
    <property type="term" value="P:secondary metabolite biosynthetic process"/>
    <property type="evidence" value="ECO:0007669"/>
    <property type="project" value="TreeGrafter"/>
</dbReference>
<dbReference type="Gene3D" id="3.40.50.1820">
    <property type="entry name" value="alpha/beta hydrolase"/>
    <property type="match status" value="1"/>
</dbReference>
<dbReference type="GO" id="GO:0043041">
    <property type="term" value="P:amino acid activation for nonribosomal peptide biosynthetic process"/>
    <property type="evidence" value="ECO:0007669"/>
    <property type="project" value="TreeGrafter"/>
</dbReference>
<feature type="region of interest" description="Disordered" evidence="5">
    <location>
        <begin position="1"/>
        <end position="21"/>
    </location>
</feature>
<evidence type="ECO:0000256" key="4">
    <source>
        <dbReference type="ARBA" id="ARBA00022737"/>
    </source>
</evidence>
<dbReference type="SUPFAM" id="SSF53474">
    <property type="entry name" value="alpha/beta-Hydrolases"/>
    <property type="match status" value="1"/>
</dbReference>
<evidence type="ECO:0000259" key="6">
    <source>
        <dbReference type="PROSITE" id="PS50075"/>
    </source>
</evidence>
<dbReference type="InterPro" id="IPR006162">
    <property type="entry name" value="Ppantetheine_attach_site"/>
</dbReference>
<dbReference type="InterPro" id="IPR000873">
    <property type="entry name" value="AMP-dep_synth/lig_dom"/>
</dbReference>
<evidence type="ECO:0000256" key="3">
    <source>
        <dbReference type="ARBA" id="ARBA00022598"/>
    </source>
</evidence>
<comment type="caution">
    <text evidence="7">The sequence shown here is derived from an EMBL/GenBank/DDBJ whole genome shotgun (WGS) entry which is preliminary data.</text>
</comment>
<dbReference type="InterPro" id="IPR042099">
    <property type="entry name" value="ANL_N_sf"/>
</dbReference>